<dbReference type="Gene3D" id="2.60.120.200">
    <property type="match status" value="2"/>
</dbReference>
<evidence type="ECO:0000259" key="5">
    <source>
        <dbReference type="PROSITE" id="PS51406"/>
    </source>
</evidence>
<dbReference type="PANTHER" id="PTHR15036">
    <property type="entry name" value="PIKACHURIN-LIKE PROTEIN"/>
    <property type="match status" value="1"/>
</dbReference>
<evidence type="ECO:0000313" key="6">
    <source>
        <dbReference type="EMBL" id="MED6264146.1"/>
    </source>
</evidence>
<name>A0ABU7CMX3_9TELE</name>
<dbReference type="Proteomes" id="UP001352852">
    <property type="component" value="Unassembled WGS sequence"/>
</dbReference>
<dbReference type="InterPro" id="IPR001791">
    <property type="entry name" value="Laminin_G"/>
</dbReference>
<dbReference type="SUPFAM" id="SSF49899">
    <property type="entry name" value="Concanavalin A-like lectins/glucanases"/>
    <property type="match status" value="2"/>
</dbReference>
<organism evidence="6 7">
    <name type="scientific">Characodon lateralis</name>
    <dbReference type="NCBI Taxonomy" id="208331"/>
    <lineage>
        <taxon>Eukaryota</taxon>
        <taxon>Metazoa</taxon>
        <taxon>Chordata</taxon>
        <taxon>Craniata</taxon>
        <taxon>Vertebrata</taxon>
        <taxon>Euteleostomi</taxon>
        <taxon>Actinopterygii</taxon>
        <taxon>Neopterygii</taxon>
        <taxon>Teleostei</taxon>
        <taxon>Neoteleostei</taxon>
        <taxon>Acanthomorphata</taxon>
        <taxon>Ovalentaria</taxon>
        <taxon>Atherinomorphae</taxon>
        <taxon>Cyprinodontiformes</taxon>
        <taxon>Goodeidae</taxon>
        <taxon>Characodon</taxon>
    </lineage>
</organism>
<feature type="domain" description="Laminin G" evidence="3">
    <location>
        <begin position="114"/>
        <end position="292"/>
    </location>
</feature>
<evidence type="ECO:0000313" key="7">
    <source>
        <dbReference type="Proteomes" id="UP001352852"/>
    </source>
</evidence>
<feature type="domain" description="EGF-like" evidence="4">
    <location>
        <begin position="294"/>
        <end position="331"/>
    </location>
</feature>
<accession>A0ABU7CMX3</accession>
<evidence type="ECO:0000256" key="2">
    <source>
        <dbReference type="PROSITE-ProRule" id="PRU00076"/>
    </source>
</evidence>
<dbReference type="Pfam" id="PF02210">
    <property type="entry name" value="Laminin_G_2"/>
    <property type="match status" value="2"/>
</dbReference>
<sequence>TSSSSEPRQLTSLSSLLDDQHWHHVVLRQKNSQLNLTVDKHTETVWTPEEFNLWDVKLLTVGAAQTTAGPRKNFQGCMENLMYSVNLTELAKSNDQQVHIRGNVTFSCAEPVSVAVTFPSPHSFLQLPWTAPSSSGGMSIGFQFRTWNKAGLLLTFDLPRQGGEVWLYLNDARLYLQIQKGGRVLLELSAGSALNDGQWHVVDLTSRRGHLTVSVDKQGGVAHASPSFPVAVSNHIFFGGCPGEDHNQDCRNPHNTFQGCMRLLALDNQPVDLIMVQQRLLGNYSQLQIDMCDIIDRCSPSHCEHGGLCSQTWTVFHCNCSDSGYSGATCHSSVYEQSCEAYKHNGNTSGYFYIDVDGGGPIKPQLVYCNMTEENTWMVIQHNNTELTKVRPSPGENQHLVHFDYMSEEEQLKTIIHQSEHCQQELSYHCKKSRLLNTQGRKYLH</sequence>
<dbReference type="InterPro" id="IPR050372">
    <property type="entry name" value="Neurexin-related_CASP"/>
</dbReference>
<protein>
    <recommendedName>
        <fullName evidence="8">Contactin associated protein like 3</fullName>
    </recommendedName>
</protein>
<keyword evidence="2" id="KW-0245">EGF-like domain</keyword>
<dbReference type="InterPro" id="IPR000742">
    <property type="entry name" value="EGF"/>
</dbReference>
<dbReference type="Gene3D" id="2.60.120.1000">
    <property type="match status" value="1"/>
</dbReference>
<proteinExistence type="predicted"/>
<dbReference type="CDD" id="cd00110">
    <property type="entry name" value="LamG"/>
    <property type="match status" value="1"/>
</dbReference>
<dbReference type="InterPro" id="IPR036056">
    <property type="entry name" value="Fibrinogen-like_C"/>
</dbReference>
<dbReference type="InterPro" id="IPR002181">
    <property type="entry name" value="Fibrinogen_a/b/g_C_dom"/>
</dbReference>
<dbReference type="PROSITE" id="PS50025">
    <property type="entry name" value="LAM_G_DOMAIN"/>
    <property type="match status" value="2"/>
</dbReference>
<feature type="domain" description="Fibrinogen C-terminal" evidence="5">
    <location>
        <begin position="330"/>
        <end position="382"/>
    </location>
</feature>
<evidence type="ECO:0000259" key="4">
    <source>
        <dbReference type="PROSITE" id="PS50026"/>
    </source>
</evidence>
<feature type="domain" description="Laminin G" evidence="3">
    <location>
        <begin position="1"/>
        <end position="108"/>
    </location>
</feature>
<dbReference type="PROSITE" id="PS51406">
    <property type="entry name" value="FIBRINOGEN_C_2"/>
    <property type="match status" value="1"/>
</dbReference>
<gene>
    <name evidence="6" type="ORF">CHARACLAT_011828</name>
</gene>
<evidence type="ECO:0008006" key="8">
    <source>
        <dbReference type="Google" id="ProtNLM"/>
    </source>
</evidence>
<dbReference type="Gene3D" id="2.10.25.10">
    <property type="entry name" value="Laminin"/>
    <property type="match status" value="1"/>
</dbReference>
<evidence type="ECO:0000259" key="3">
    <source>
        <dbReference type="PROSITE" id="PS50025"/>
    </source>
</evidence>
<dbReference type="SUPFAM" id="SSF57196">
    <property type="entry name" value="EGF/Laminin"/>
    <property type="match status" value="1"/>
</dbReference>
<keyword evidence="1" id="KW-1015">Disulfide bond</keyword>
<reference evidence="6 7" key="1">
    <citation type="submission" date="2021-06" db="EMBL/GenBank/DDBJ databases">
        <authorList>
            <person name="Palmer J.M."/>
        </authorList>
    </citation>
    <scope>NUCLEOTIDE SEQUENCE [LARGE SCALE GENOMIC DNA]</scope>
    <source>
        <strain evidence="6 7">CL_MEX2019</strain>
        <tissue evidence="6">Muscle</tissue>
    </source>
</reference>
<dbReference type="InterPro" id="IPR013320">
    <property type="entry name" value="ConA-like_dom_sf"/>
</dbReference>
<dbReference type="PROSITE" id="PS50026">
    <property type="entry name" value="EGF_3"/>
    <property type="match status" value="1"/>
</dbReference>
<comment type="caution">
    <text evidence="6">The sequence shown here is derived from an EMBL/GenBank/DDBJ whole genome shotgun (WGS) entry which is preliminary data.</text>
</comment>
<comment type="caution">
    <text evidence="2">Lacks conserved residue(s) required for the propagation of feature annotation.</text>
</comment>
<feature type="non-terminal residue" evidence="6">
    <location>
        <position position="1"/>
    </location>
</feature>
<dbReference type="EMBL" id="JAHUTJ010000801">
    <property type="protein sequence ID" value="MED6264146.1"/>
    <property type="molecule type" value="Genomic_DNA"/>
</dbReference>
<dbReference type="SMART" id="SM00282">
    <property type="entry name" value="LamG"/>
    <property type="match status" value="1"/>
</dbReference>
<evidence type="ECO:0000256" key="1">
    <source>
        <dbReference type="ARBA" id="ARBA00023157"/>
    </source>
</evidence>
<dbReference type="PANTHER" id="PTHR15036:SF40">
    <property type="entry name" value="CONTACTIN-ASSOCIATED PROTEIN-LIKE 4"/>
    <property type="match status" value="1"/>
</dbReference>
<keyword evidence="7" id="KW-1185">Reference proteome</keyword>
<dbReference type="SUPFAM" id="SSF56496">
    <property type="entry name" value="Fibrinogen C-terminal domain-like"/>
    <property type="match status" value="1"/>
</dbReference>